<organism evidence="2 3">
    <name type="scientific">Xanthomonas hortorum pv. vitians</name>
    <dbReference type="NCBI Taxonomy" id="83224"/>
    <lineage>
        <taxon>Bacteria</taxon>
        <taxon>Pseudomonadati</taxon>
        <taxon>Pseudomonadota</taxon>
        <taxon>Gammaproteobacteria</taxon>
        <taxon>Lysobacterales</taxon>
        <taxon>Lysobacteraceae</taxon>
        <taxon>Xanthomonas</taxon>
    </lineage>
</organism>
<dbReference type="Pfam" id="PF26642">
    <property type="entry name" value="XAC0095_dom"/>
    <property type="match status" value="1"/>
</dbReference>
<reference evidence="2 3" key="1">
    <citation type="submission" date="2023-10" db="EMBL/GenBank/DDBJ databases">
        <title>A new tool for lettuce pathogen research.</title>
        <authorList>
            <person name="Horton K.N."/>
            <person name="Cseke L.J."/>
            <person name="Badiwe M."/>
            <person name="Tesfaye D."/>
            <person name="Klein A."/>
            <person name="Su J."/>
            <person name="Potnis N."/>
            <person name="Gassmann W."/>
        </authorList>
    </citation>
    <scope>NUCLEOTIDE SEQUENCE [LARGE SCALE GENOMIC DNA]</scope>
    <source>
        <strain evidence="2 3">JSKH1901</strain>
    </source>
</reference>
<proteinExistence type="predicted"/>
<name>A0AAW8ZVM5_9XANT</name>
<evidence type="ECO:0000313" key="2">
    <source>
        <dbReference type="EMBL" id="MDV7250366.1"/>
    </source>
</evidence>
<gene>
    <name evidence="2" type="ORF">R4K57_18550</name>
</gene>
<feature type="domain" description="XAC0095-like" evidence="1">
    <location>
        <begin position="1"/>
        <end position="51"/>
    </location>
</feature>
<comment type="caution">
    <text evidence="2">The sequence shown here is derived from an EMBL/GenBank/DDBJ whole genome shotgun (WGS) entry which is preliminary data.</text>
</comment>
<dbReference type="EMBL" id="JAWMQI010000088">
    <property type="protein sequence ID" value="MDV7250366.1"/>
    <property type="molecule type" value="Genomic_DNA"/>
</dbReference>
<accession>A0AAW8ZVM5</accession>
<dbReference type="AlphaFoldDB" id="A0AAW8ZVM5"/>
<protein>
    <recommendedName>
        <fullName evidence="1">XAC0095-like domain-containing protein</fullName>
    </recommendedName>
</protein>
<evidence type="ECO:0000313" key="3">
    <source>
        <dbReference type="Proteomes" id="UP001187425"/>
    </source>
</evidence>
<dbReference type="NCBIfam" id="NF047335">
    <property type="entry name" value="T3SS_XAC0095"/>
    <property type="match status" value="1"/>
</dbReference>
<dbReference type="Proteomes" id="UP001187425">
    <property type="component" value="Unassembled WGS sequence"/>
</dbReference>
<sequence length="54" mass="6022">MRDQLRLLSTLATTRSRDEGAMGMPSIPLQQWAHCLHHLAEQVDDMLSDLGSTS</sequence>
<dbReference type="InterPro" id="IPR058099">
    <property type="entry name" value="T3SS_XAC0095_dom"/>
</dbReference>
<evidence type="ECO:0000259" key="1">
    <source>
        <dbReference type="Pfam" id="PF26642"/>
    </source>
</evidence>